<reference evidence="1 2" key="1">
    <citation type="submission" date="2019-12" db="EMBL/GenBank/DDBJ databases">
        <title>Genome sequencing and assembly of endphytes of Porphyra tenera.</title>
        <authorList>
            <person name="Park J.M."/>
            <person name="Shin R."/>
            <person name="Jo S.H."/>
        </authorList>
    </citation>
    <scope>NUCLEOTIDE SEQUENCE [LARGE SCALE GENOMIC DNA]</scope>
    <source>
        <strain evidence="1 2">GPM4</strain>
    </source>
</reference>
<dbReference type="RefSeq" id="WP_160177792.1">
    <property type="nucleotide sequence ID" value="NZ_CP047656.1"/>
</dbReference>
<dbReference type="KEGG" id="pmes:FX988_00043"/>
<name>A0A857JCT6_9ALTE</name>
<sequence>MTEISAEDFIALSKLLPEERFDYAIASMIERQHLWGLYGDNGWLMLKAEDDACIPVWPYAEFAQAWVKNDFPDCVPKQIDFAQWHQVWLPGMQNNGTLVLVFPLSEDEEGIMLEAEEMLACIDEELQPQG</sequence>
<evidence type="ECO:0008006" key="3">
    <source>
        <dbReference type="Google" id="ProtNLM"/>
    </source>
</evidence>
<dbReference type="Pfam" id="PF11042">
    <property type="entry name" value="DUF2750"/>
    <property type="match status" value="1"/>
</dbReference>
<organism evidence="1 2">
    <name type="scientific">Paraglaciecola mesophila</name>
    <dbReference type="NCBI Taxonomy" id="197222"/>
    <lineage>
        <taxon>Bacteria</taxon>
        <taxon>Pseudomonadati</taxon>
        <taxon>Pseudomonadota</taxon>
        <taxon>Gammaproteobacteria</taxon>
        <taxon>Alteromonadales</taxon>
        <taxon>Alteromonadaceae</taxon>
        <taxon>Paraglaciecola</taxon>
    </lineage>
</organism>
<evidence type="ECO:0000313" key="2">
    <source>
        <dbReference type="Proteomes" id="UP000464524"/>
    </source>
</evidence>
<protein>
    <recommendedName>
        <fullName evidence="3">DUF2750 domain-containing protein</fullName>
    </recommendedName>
</protein>
<dbReference type="OrthoDB" id="2936081at2"/>
<keyword evidence="2" id="KW-1185">Reference proteome</keyword>
<gene>
    <name evidence="1" type="ORF">FX988_00043</name>
</gene>
<proteinExistence type="predicted"/>
<dbReference type="EMBL" id="CP047656">
    <property type="protein sequence ID" value="QHJ09835.1"/>
    <property type="molecule type" value="Genomic_DNA"/>
</dbReference>
<accession>A0A857JCT6</accession>
<dbReference type="Proteomes" id="UP000464524">
    <property type="component" value="Chromosome"/>
</dbReference>
<dbReference type="InterPro" id="IPR021284">
    <property type="entry name" value="DUF2750"/>
</dbReference>
<dbReference type="AlphaFoldDB" id="A0A857JCT6"/>
<evidence type="ECO:0000313" key="1">
    <source>
        <dbReference type="EMBL" id="QHJ09835.1"/>
    </source>
</evidence>